<sequence>MAGGSVWRQPLKSRCTNTDILCTQLREAECCCLQLIACRRYCRSPASHSSSWEPLNTSAVSPDNGDITTGALDPETGMQSHTDGARGTGRRHRPIPFSMELVQKADLSELSVVPFQFYRDRPCACSVPILQRVAS</sequence>
<evidence type="ECO:0000256" key="1">
    <source>
        <dbReference type="SAM" id="MobiDB-lite"/>
    </source>
</evidence>
<evidence type="ECO:0000313" key="2">
    <source>
        <dbReference type="EMBL" id="KAJ8352535.1"/>
    </source>
</evidence>
<dbReference type="EMBL" id="JAINUF010000008">
    <property type="protein sequence ID" value="KAJ8352535.1"/>
    <property type="molecule type" value="Genomic_DNA"/>
</dbReference>
<protein>
    <submittedName>
        <fullName evidence="2">Uncharacterized protein</fullName>
    </submittedName>
</protein>
<accession>A0A9Q1F7H2</accession>
<comment type="caution">
    <text evidence="2">The sequence shown here is derived from an EMBL/GenBank/DDBJ whole genome shotgun (WGS) entry which is preliminary data.</text>
</comment>
<feature type="region of interest" description="Disordered" evidence="1">
    <location>
        <begin position="53"/>
        <end position="92"/>
    </location>
</feature>
<dbReference type="Proteomes" id="UP001152622">
    <property type="component" value="Chromosome 8"/>
</dbReference>
<organism evidence="2 3">
    <name type="scientific">Synaphobranchus kaupii</name>
    <name type="common">Kaup's arrowtooth eel</name>
    <dbReference type="NCBI Taxonomy" id="118154"/>
    <lineage>
        <taxon>Eukaryota</taxon>
        <taxon>Metazoa</taxon>
        <taxon>Chordata</taxon>
        <taxon>Craniata</taxon>
        <taxon>Vertebrata</taxon>
        <taxon>Euteleostomi</taxon>
        <taxon>Actinopterygii</taxon>
        <taxon>Neopterygii</taxon>
        <taxon>Teleostei</taxon>
        <taxon>Anguilliformes</taxon>
        <taxon>Synaphobranchidae</taxon>
        <taxon>Synaphobranchus</taxon>
    </lineage>
</organism>
<proteinExistence type="predicted"/>
<gene>
    <name evidence="2" type="ORF">SKAU_G00240110</name>
</gene>
<evidence type="ECO:0000313" key="3">
    <source>
        <dbReference type="Proteomes" id="UP001152622"/>
    </source>
</evidence>
<reference evidence="2" key="1">
    <citation type="journal article" date="2023" name="Science">
        <title>Genome structures resolve the early diversification of teleost fishes.</title>
        <authorList>
            <person name="Parey E."/>
            <person name="Louis A."/>
            <person name="Montfort J."/>
            <person name="Bouchez O."/>
            <person name="Roques C."/>
            <person name="Iampietro C."/>
            <person name="Lluch J."/>
            <person name="Castinel A."/>
            <person name="Donnadieu C."/>
            <person name="Desvignes T."/>
            <person name="Floi Bucao C."/>
            <person name="Jouanno E."/>
            <person name="Wen M."/>
            <person name="Mejri S."/>
            <person name="Dirks R."/>
            <person name="Jansen H."/>
            <person name="Henkel C."/>
            <person name="Chen W.J."/>
            <person name="Zahm M."/>
            <person name="Cabau C."/>
            <person name="Klopp C."/>
            <person name="Thompson A.W."/>
            <person name="Robinson-Rechavi M."/>
            <person name="Braasch I."/>
            <person name="Lecointre G."/>
            <person name="Bobe J."/>
            <person name="Postlethwait J.H."/>
            <person name="Berthelot C."/>
            <person name="Roest Crollius H."/>
            <person name="Guiguen Y."/>
        </authorList>
    </citation>
    <scope>NUCLEOTIDE SEQUENCE</scope>
    <source>
        <strain evidence="2">WJC10195</strain>
    </source>
</reference>
<dbReference type="AlphaFoldDB" id="A0A9Q1F7H2"/>
<name>A0A9Q1F7H2_SYNKA</name>
<keyword evidence="3" id="KW-1185">Reference proteome</keyword>